<evidence type="ECO:0000313" key="1">
    <source>
        <dbReference type="EMBL" id="SFN21219.1"/>
    </source>
</evidence>
<dbReference type="eggNOG" id="COG3391">
    <property type="taxonomic scope" value="Bacteria"/>
</dbReference>
<sequence>MALWKPDPTFYASPRDAASAPPERLARGLYCYPWPAPAP</sequence>
<keyword evidence="2" id="KW-1185">Reference proteome</keyword>
<dbReference type="InParanoid" id="A0A1I4X7Q5"/>
<dbReference type="EMBL" id="FOVH01000001">
    <property type="protein sequence ID" value="SFN21219.1"/>
    <property type="molecule type" value="Genomic_DNA"/>
</dbReference>
<organism evidence="1 2">
    <name type="scientific">Actinomadura madurae</name>
    <dbReference type="NCBI Taxonomy" id="1993"/>
    <lineage>
        <taxon>Bacteria</taxon>
        <taxon>Bacillati</taxon>
        <taxon>Actinomycetota</taxon>
        <taxon>Actinomycetes</taxon>
        <taxon>Streptosporangiales</taxon>
        <taxon>Thermomonosporaceae</taxon>
        <taxon>Actinomadura</taxon>
    </lineage>
</organism>
<reference evidence="1 2" key="1">
    <citation type="submission" date="2016-10" db="EMBL/GenBank/DDBJ databases">
        <authorList>
            <person name="de Groot N.N."/>
        </authorList>
    </citation>
    <scope>NUCLEOTIDE SEQUENCE [LARGE SCALE GENOMIC DNA]</scope>
    <source>
        <strain evidence="1 2">DSM 43067</strain>
    </source>
</reference>
<name>A0A1I4X7Q5_9ACTN</name>
<proteinExistence type="predicted"/>
<dbReference type="Proteomes" id="UP000183413">
    <property type="component" value="Unassembled WGS sequence"/>
</dbReference>
<accession>A0A1I4X7Q5</accession>
<gene>
    <name evidence="1" type="ORF">SAMN04489713_101703</name>
</gene>
<dbReference type="AlphaFoldDB" id="A0A1I4X7Q5"/>
<protein>
    <submittedName>
        <fullName evidence="1">Uncharacterized protein</fullName>
    </submittedName>
</protein>
<evidence type="ECO:0000313" key="2">
    <source>
        <dbReference type="Proteomes" id="UP000183413"/>
    </source>
</evidence>